<keyword evidence="2" id="KW-0326">Glycosidase</keyword>
<feature type="domain" description="Chitinase II/V-like catalytic" evidence="5">
    <location>
        <begin position="204"/>
        <end position="508"/>
    </location>
</feature>
<organism evidence="6 7">
    <name type="scientific">Chitinophaga rhizophila</name>
    <dbReference type="NCBI Taxonomy" id="2866212"/>
    <lineage>
        <taxon>Bacteria</taxon>
        <taxon>Pseudomonadati</taxon>
        <taxon>Bacteroidota</taxon>
        <taxon>Chitinophagia</taxon>
        <taxon>Chitinophagales</taxon>
        <taxon>Chitinophagaceae</taxon>
        <taxon>Chitinophaga</taxon>
    </lineage>
</organism>
<keyword evidence="4" id="KW-0812">Transmembrane</keyword>
<accession>A0ABS7GK30</accession>
<comment type="caution">
    <text evidence="6">The sequence shown here is derived from an EMBL/GenBank/DDBJ whole genome shotgun (WGS) entry which is preliminary data.</text>
</comment>
<evidence type="ECO:0000256" key="4">
    <source>
        <dbReference type="SAM" id="Phobius"/>
    </source>
</evidence>
<dbReference type="RefSeq" id="WP_220252135.1">
    <property type="nucleotide sequence ID" value="NZ_JAICCF010000004.1"/>
</dbReference>
<dbReference type="PANTHER" id="PTHR46290:SF1">
    <property type="entry name" value="DI-N-ACETYLCHITOBIASE"/>
    <property type="match status" value="1"/>
</dbReference>
<dbReference type="InterPro" id="IPR051887">
    <property type="entry name" value="GH18_Domain-Containing"/>
</dbReference>
<feature type="transmembrane region" description="Helical" evidence="4">
    <location>
        <begin position="12"/>
        <end position="31"/>
    </location>
</feature>
<keyword evidence="4" id="KW-0472">Membrane</keyword>
<dbReference type="InterPro" id="IPR029070">
    <property type="entry name" value="Chitinase_insertion_sf"/>
</dbReference>
<name>A0ABS7GK30_9BACT</name>
<evidence type="ECO:0000313" key="7">
    <source>
        <dbReference type="Proteomes" id="UP000812961"/>
    </source>
</evidence>
<evidence type="ECO:0000313" key="6">
    <source>
        <dbReference type="EMBL" id="MBW8686803.1"/>
    </source>
</evidence>
<dbReference type="InterPro" id="IPR001223">
    <property type="entry name" value="Glyco_hydro18_cat"/>
</dbReference>
<reference evidence="6 7" key="1">
    <citation type="submission" date="2021-08" db="EMBL/GenBank/DDBJ databases">
        <title>The genome sequence of Chitinophaga sp. B61.</title>
        <authorList>
            <person name="Zhang X."/>
        </authorList>
    </citation>
    <scope>NUCLEOTIDE SEQUENCE [LARGE SCALE GENOMIC DNA]</scope>
    <source>
        <strain evidence="6 7">B61</strain>
    </source>
</reference>
<dbReference type="Gene3D" id="3.10.50.10">
    <property type="match status" value="1"/>
</dbReference>
<keyword evidence="1" id="KW-0378">Hydrolase</keyword>
<gene>
    <name evidence="6" type="ORF">K1Y79_20885</name>
</gene>
<feature type="transmembrane region" description="Helical" evidence="4">
    <location>
        <begin position="616"/>
        <end position="638"/>
    </location>
</feature>
<evidence type="ECO:0000256" key="3">
    <source>
        <dbReference type="SAM" id="MobiDB-lite"/>
    </source>
</evidence>
<dbReference type="Proteomes" id="UP000812961">
    <property type="component" value="Unassembled WGS sequence"/>
</dbReference>
<dbReference type="InterPro" id="IPR011583">
    <property type="entry name" value="Chitinase_II/V-like_cat"/>
</dbReference>
<dbReference type="InterPro" id="IPR017853">
    <property type="entry name" value="GH"/>
</dbReference>
<feature type="transmembrane region" description="Helical" evidence="4">
    <location>
        <begin position="581"/>
        <end position="604"/>
    </location>
</feature>
<evidence type="ECO:0000256" key="1">
    <source>
        <dbReference type="ARBA" id="ARBA00022801"/>
    </source>
</evidence>
<dbReference type="SUPFAM" id="SSF51445">
    <property type="entry name" value="(Trans)glycosidases"/>
    <property type="match status" value="1"/>
</dbReference>
<dbReference type="Gene3D" id="3.20.20.80">
    <property type="entry name" value="Glycosidases"/>
    <property type="match status" value="1"/>
</dbReference>
<evidence type="ECO:0000259" key="5">
    <source>
        <dbReference type="SMART" id="SM00636"/>
    </source>
</evidence>
<dbReference type="Pfam" id="PF00704">
    <property type="entry name" value="Glyco_hydro_18"/>
    <property type="match status" value="1"/>
</dbReference>
<dbReference type="PANTHER" id="PTHR46290">
    <property type="entry name" value="DI-N-ACETYLCHITOBIASE"/>
    <property type="match status" value="1"/>
</dbReference>
<feature type="transmembrane region" description="Helical" evidence="4">
    <location>
        <begin position="658"/>
        <end position="683"/>
    </location>
</feature>
<protein>
    <recommendedName>
        <fullName evidence="5">Chitinase II/V-like catalytic domain-containing protein</fullName>
    </recommendedName>
</protein>
<proteinExistence type="predicted"/>
<dbReference type="EMBL" id="JAICCF010000004">
    <property type="protein sequence ID" value="MBW8686803.1"/>
    <property type="molecule type" value="Genomic_DNA"/>
</dbReference>
<dbReference type="SMART" id="SM00636">
    <property type="entry name" value="Glyco_18"/>
    <property type="match status" value="1"/>
</dbReference>
<feature type="region of interest" description="Disordered" evidence="3">
    <location>
        <begin position="129"/>
        <end position="150"/>
    </location>
</feature>
<sequence length="693" mass="78827">MYSLYKNILRIFLFLNISLFTGTKMYAFGVYTSAYDTTQPKQTIQLPEFRKDTTGKVKLLQKIVSALQFRRNAHAREQQRVITIIRTVMADSLVATAADIKKLNEELSLQQNQHFDSLRALIDKILQRPDPVPTSDEGTEASEASPQPVSDADVASLINKIIPILQQKETIEQNTAAQQQRLQKIRSLYGRSPFQVDTLKLSDTTGITYTVRLAHKCKVMGIHPYWMGEKYLHYNFSTLSELNYYGYTPAEKKEPIPNELPLVDLAANRTFTFYMQDAARIEALLHDASSQLRCADTLMTLLLKYEAHGVNIWFGSMPSTHRKAFTNFITLLYNHLNNGSRHYRVAITIPPYDETGAYDLRALDQVSDHFLVDFTKAIGSAAGPLSPMKGDARKAIEPVISRLLNQQIKPAKFILLLSYYGTEWKLGADGRDLFTRYVSYSDIKKRFPADSMVSYDEDAVAAVVHQRDAAGIVRSAIWFDDANTLEVKYDYILNSGLGGVAVWPLGADDGYGELWDVMTDKFVQIDTTFLDTVPLVPRTEPTMSWWSRVMHKLSHELRMLKLMFSDPCQLMEDRQEDDDDFFAYVALFLFCITVLIGIYYAYNLRMKGFTWEWRKTVLRILLGAVFISAFFGIVAVFLNREVPFGMTHKNTDGTRCVTIPLADALFIFAAGIALGILISRFLLRPMMTQEEKP</sequence>
<keyword evidence="4" id="KW-1133">Transmembrane helix</keyword>
<evidence type="ECO:0000256" key="2">
    <source>
        <dbReference type="ARBA" id="ARBA00023295"/>
    </source>
</evidence>
<keyword evidence="7" id="KW-1185">Reference proteome</keyword>